<evidence type="ECO:0000256" key="1">
    <source>
        <dbReference type="SAM" id="MobiDB-lite"/>
    </source>
</evidence>
<feature type="compositionally biased region" description="Low complexity" evidence="1">
    <location>
        <begin position="157"/>
        <end position="176"/>
    </location>
</feature>
<keyword evidence="2" id="KW-0812">Transmembrane</keyword>
<feature type="compositionally biased region" description="Polar residues" evidence="1">
    <location>
        <begin position="145"/>
        <end position="156"/>
    </location>
</feature>
<protein>
    <submittedName>
        <fullName evidence="4">Uncharacterized protein</fullName>
    </submittedName>
</protein>
<dbReference type="Proteomes" id="UP000186594">
    <property type="component" value="Unassembled WGS sequence"/>
</dbReference>
<evidence type="ECO:0000313" key="4">
    <source>
        <dbReference type="EMBL" id="OLL23841.1"/>
    </source>
</evidence>
<feature type="compositionally biased region" description="Polar residues" evidence="1">
    <location>
        <begin position="285"/>
        <end position="322"/>
    </location>
</feature>
<evidence type="ECO:0000256" key="3">
    <source>
        <dbReference type="SAM" id="SignalP"/>
    </source>
</evidence>
<proteinExistence type="predicted"/>
<accession>A0A1U7LMT9</accession>
<feature type="region of interest" description="Disordered" evidence="1">
    <location>
        <begin position="197"/>
        <end position="335"/>
    </location>
</feature>
<sequence>MFLSFATGLLFATASAQYAYQLKLFSPQECTYPAGTSLPITLNVLNVTNVADVGFTTGYSINCNGNIVSSSSTSLNAAVGENNWSWTPSAWTVSGSGSCTFQLTFHTNCASSPDSTLSVSFAIGSKTPATNDKPSREKDVPWDSTWDTCVKNSATNGRSSQSSSFSSSGTGSSSASNVGDIFGTSLMASPNAGSGNLIMPSMSSSDSFVPTGGKPSDSFSSQGSSANSPGSSQGLSSQNPPPQAPAPLQTPPSQLIPPPSQATPPPLGSLSPVSLDVVPPAALSPQPTNAANISGTTPESVSSSNAPVNQLPLDSNKNISQIPTTGSPSTPKSSRGFAMGCSVVVVMGSAIVVGASFGF</sequence>
<keyword evidence="2" id="KW-0472">Membrane</keyword>
<feature type="compositionally biased region" description="Low complexity" evidence="1">
    <location>
        <begin position="323"/>
        <end position="334"/>
    </location>
</feature>
<evidence type="ECO:0000256" key="2">
    <source>
        <dbReference type="SAM" id="Phobius"/>
    </source>
</evidence>
<comment type="caution">
    <text evidence="4">The sequence shown here is derived from an EMBL/GenBank/DDBJ whole genome shotgun (WGS) entry which is preliminary data.</text>
</comment>
<feature type="compositionally biased region" description="Pro residues" evidence="1">
    <location>
        <begin position="239"/>
        <end position="267"/>
    </location>
</feature>
<dbReference type="EMBL" id="LXFE01001167">
    <property type="protein sequence ID" value="OLL23841.1"/>
    <property type="molecule type" value="Genomic_DNA"/>
</dbReference>
<keyword evidence="5" id="KW-1185">Reference proteome</keyword>
<organism evidence="4 5">
    <name type="scientific">Neolecta irregularis (strain DAH-3)</name>
    <dbReference type="NCBI Taxonomy" id="1198029"/>
    <lineage>
        <taxon>Eukaryota</taxon>
        <taxon>Fungi</taxon>
        <taxon>Dikarya</taxon>
        <taxon>Ascomycota</taxon>
        <taxon>Taphrinomycotina</taxon>
        <taxon>Neolectales</taxon>
        <taxon>Neolectaceae</taxon>
        <taxon>Neolecta</taxon>
    </lineage>
</organism>
<feature type="chain" id="PRO_5012414310" evidence="3">
    <location>
        <begin position="17"/>
        <end position="359"/>
    </location>
</feature>
<gene>
    <name evidence="4" type="ORF">NEOLI_004359</name>
</gene>
<dbReference type="AlphaFoldDB" id="A0A1U7LMT9"/>
<feature type="transmembrane region" description="Helical" evidence="2">
    <location>
        <begin position="337"/>
        <end position="357"/>
    </location>
</feature>
<feature type="compositionally biased region" description="Low complexity" evidence="1">
    <location>
        <begin position="268"/>
        <end position="280"/>
    </location>
</feature>
<keyword evidence="2" id="KW-1133">Transmembrane helix</keyword>
<feature type="region of interest" description="Disordered" evidence="1">
    <location>
        <begin position="125"/>
        <end position="176"/>
    </location>
</feature>
<feature type="signal peptide" evidence="3">
    <location>
        <begin position="1"/>
        <end position="16"/>
    </location>
</feature>
<feature type="compositionally biased region" description="Low complexity" evidence="1">
    <location>
        <begin position="213"/>
        <end position="238"/>
    </location>
</feature>
<reference evidence="4 5" key="1">
    <citation type="submission" date="2016-04" db="EMBL/GenBank/DDBJ databases">
        <title>Evolutionary innovation and constraint leading to complex multicellularity in the Ascomycota.</title>
        <authorList>
            <person name="Cisse O."/>
            <person name="Nguyen A."/>
            <person name="Hewitt D.A."/>
            <person name="Jedd G."/>
            <person name="Stajich J.E."/>
        </authorList>
    </citation>
    <scope>NUCLEOTIDE SEQUENCE [LARGE SCALE GENOMIC DNA]</scope>
    <source>
        <strain evidence="4 5">DAH-3</strain>
    </source>
</reference>
<name>A0A1U7LMT9_NEOID</name>
<keyword evidence="3" id="KW-0732">Signal</keyword>
<evidence type="ECO:0000313" key="5">
    <source>
        <dbReference type="Proteomes" id="UP000186594"/>
    </source>
</evidence>